<evidence type="ECO:0000313" key="1">
    <source>
        <dbReference type="EMBL" id="MBD9354457.1"/>
    </source>
</evidence>
<gene>
    <name evidence="1" type="ORF">IE877_00885</name>
</gene>
<dbReference type="Proteomes" id="UP000652176">
    <property type="component" value="Unassembled WGS sequence"/>
</dbReference>
<proteinExistence type="predicted"/>
<dbReference type="EMBL" id="JACXSS010000001">
    <property type="protein sequence ID" value="MBD9354457.1"/>
    <property type="molecule type" value="Genomic_DNA"/>
</dbReference>
<dbReference type="RefSeq" id="WP_192372369.1">
    <property type="nucleotide sequence ID" value="NZ_CAJHIV010000001.1"/>
</dbReference>
<reference evidence="1 2" key="1">
    <citation type="submission" date="2020-09" db="EMBL/GenBank/DDBJ databases">
        <title>Methylomonas albis sp. nov. and Methylomonas fluvii sp. nov.: Two cold-adapted methanotrophs from the River Elbe and an amended description of Methylovulum psychrotolerans strain Eb1.</title>
        <authorList>
            <person name="Bussmann I.K."/>
            <person name="Klings K.-W."/>
            <person name="Warnstedt J."/>
            <person name="Hoppert M."/>
            <person name="Saborowski A."/>
            <person name="Horn F."/>
            <person name="Liebner S."/>
        </authorList>
    </citation>
    <scope>NUCLEOTIDE SEQUENCE [LARGE SCALE GENOMIC DNA]</scope>
    <source>
        <strain evidence="1 2">EbA</strain>
    </source>
</reference>
<name>A0ABR9CXP6_9GAMM</name>
<keyword evidence="2" id="KW-1185">Reference proteome</keyword>
<protein>
    <recommendedName>
        <fullName evidence="3">RRM domain-containing protein</fullName>
    </recommendedName>
</protein>
<accession>A0ABR9CXP6</accession>
<organism evidence="1 2">
    <name type="scientific">Methylomonas albis</name>
    <dbReference type="NCBI Taxonomy" id="1854563"/>
    <lineage>
        <taxon>Bacteria</taxon>
        <taxon>Pseudomonadati</taxon>
        <taxon>Pseudomonadota</taxon>
        <taxon>Gammaproteobacteria</taxon>
        <taxon>Methylococcales</taxon>
        <taxon>Methylococcaceae</taxon>
        <taxon>Methylomonas</taxon>
    </lineage>
</organism>
<evidence type="ECO:0000313" key="2">
    <source>
        <dbReference type="Proteomes" id="UP000652176"/>
    </source>
</evidence>
<comment type="caution">
    <text evidence="1">The sequence shown here is derived from an EMBL/GenBank/DDBJ whole genome shotgun (WGS) entry which is preliminary data.</text>
</comment>
<evidence type="ECO:0008006" key="3">
    <source>
        <dbReference type="Google" id="ProtNLM"/>
    </source>
</evidence>
<sequence length="155" mass="18130">MILIIKNIPSITQESELGDFVAPALKFCLLLPFRLGNILKTDIFCLKNIKTNVLSFHGRIFIDDEKAGKRVIERLHGKRFKNKIVEVREYFIRSDKNDRRLTQKPVSTDILEKRKGERRCNIKHAGEAAAYTNVFDTENIYQISRRLRNDFYDGQ</sequence>